<evidence type="ECO:0000313" key="5">
    <source>
        <dbReference type="Proteomes" id="UP000215827"/>
    </source>
</evidence>
<accession>A0A241QB54</accession>
<dbReference type="Proteomes" id="UP000215827">
    <property type="component" value="Unassembled WGS sequence"/>
</dbReference>
<name>A0A241QB54_CITFR</name>
<evidence type="ECO:0000313" key="3">
    <source>
        <dbReference type="EMBL" id="OYR02966.1"/>
    </source>
</evidence>
<dbReference type="EMBL" id="CP114564">
    <property type="protein sequence ID" value="WAZ59228.1"/>
    <property type="molecule type" value="Genomic_DNA"/>
</dbReference>
<reference evidence="1" key="2">
    <citation type="submission" date="2021-07" db="EMBL/GenBank/DDBJ databases">
        <authorList>
            <consortium name="Clinical and Environmental Microbiology Branch: Whole genome sequencing antimicrobial resistance pathogens in the healthcare setting"/>
        </authorList>
    </citation>
    <scope>NUCLEOTIDE SEQUENCE</scope>
    <source>
        <strain evidence="1">2021DK-00049</strain>
        <strain evidence="2">Whole organism</strain>
    </source>
</reference>
<evidence type="ECO:0000313" key="2">
    <source>
        <dbReference type="EMBL" id="EMM7458496.1"/>
    </source>
</evidence>
<dbReference type="Proteomes" id="UP001169574">
    <property type="component" value="Unassembled WGS sequence"/>
</dbReference>
<evidence type="ECO:0000313" key="1">
    <source>
        <dbReference type="EMBL" id="EHT9940833.1"/>
    </source>
</evidence>
<gene>
    <name evidence="3" type="ORF">B9P89_14585</name>
    <name evidence="1" type="ORF">KY227_003952</name>
    <name evidence="4" type="ORF">O4000_10115</name>
    <name evidence="2" type="ORF">P7U51_003019</name>
</gene>
<sequence length="122" mass="13802">MPAVKIVAEWLKQENDNRIDSTLEFVAAINSGGHIKPEQGVYGVITGYGYGSFPPGDYSFISKISDDQKCLRIDWGRDYQQFNSTIDVLGRTLRPGEIITYFEKPGAENTFDYEITSVTYFE</sequence>
<dbReference type="RefSeq" id="WP_071667516.1">
    <property type="nucleotide sequence ID" value="NZ_CABDWZ010000001.1"/>
</dbReference>
<reference evidence="4" key="3">
    <citation type="submission" date="2022-12" db="EMBL/GenBank/DDBJ databases">
        <title>2953647.</title>
        <authorList>
            <person name="Hergert J."/>
            <person name="Casey R."/>
            <person name="Wagner J."/>
            <person name="Young E.L."/>
            <person name="Oakeson K.F."/>
        </authorList>
    </citation>
    <scope>NUCLEOTIDE SEQUENCE</scope>
    <source>
        <strain evidence="4">2953647</strain>
    </source>
</reference>
<dbReference type="AlphaFoldDB" id="A0A241QB54"/>
<evidence type="ECO:0000313" key="4">
    <source>
        <dbReference type="EMBL" id="WAZ59228.1"/>
    </source>
</evidence>
<dbReference type="Proteomes" id="UP001164536">
    <property type="component" value="Chromosome"/>
</dbReference>
<dbReference type="EMBL" id="ABBJDF010000025">
    <property type="protein sequence ID" value="EHT9940833.1"/>
    <property type="molecule type" value="Genomic_DNA"/>
</dbReference>
<protein>
    <submittedName>
        <fullName evidence="3">Uncharacterized protein</fullName>
    </submittedName>
</protein>
<dbReference type="EMBL" id="ABLGCN030000007">
    <property type="protein sequence ID" value="EMM7458496.1"/>
    <property type="molecule type" value="Genomic_DNA"/>
</dbReference>
<dbReference type="EMBL" id="NEFA01000016">
    <property type="protein sequence ID" value="OYR02966.1"/>
    <property type="molecule type" value="Genomic_DNA"/>
</dbReference>
<evidence type="ECO:0000313" key="6">
    <source>
        <dbReference type="Proteomes" id="UP001164536"/>
    </source>
</evidence>
<keyword evidence="6" id="KW-1185">Reference proteome</keyword>
<proteinExistence type="predicted"/>
<organism evidence="3 5">
    <name type="scientific">Citrobacter freundii</name>
    <dbReference type="NCBI Taxonomy" id="546"/>
    <lineage>
        <taxon>Bacteria</taxon>
        <taxon>Pseudomonadati</taxon>
        <taxon>Pseudomonadota</taxon>
        <taxon>Gammaproteobacteria</taxon>
        <taxon>Enterobacterales</taxon>
        <taxon>Enterobacteriaceae</taxon>
        <taxon>Citrobacter</taxon>
        <taxon>Citrobacter freundii complex</taxon>
    </lineage>
</organism>
<reference evidence="3 5" key="1">
    <citation type="submission" date="2017-04" db="EMBL/GenBank/DDBJ databases">
        <title>Emergence of KPC-2-producing Citrobacter isolates from sediments of a Chinese river.</title>
        <authorList>
            <person name="Zheng B."/>
        </authorList>
    </citation>
    <scope>NUCLEOTIDE SEQUENCE [LARGE SCALE GENOMIC DNA]</scope>
    <source>
        <strain evidence="3 5">C191</strain>
    </source>
</reference>